<gene>
    <name evidence="2" type="ORF">Y717_06580</name>
</gene>
<comment type="caution">
    <text evidence="2">The sequence shown here is derived from an EMBL/GenBank/DDBJ whole genome shotgun (WGS) entry which is preliminary data.</text>
</comment>
<protein>
    <submittedName>
        <fullName evidence="2">Uncharacterized protein</fullName>
    </submittedName>
</protein>
<organism evidence="2 3">
    <name type="scientific">Streptomyces scopuliridis RB72</name>
    <dbReference type="NCBI Taxonomy" id="1440053"/>
    <lineage>
        <taxon>Bacteria</taxon>
        <taxon>Bacillati</taxon>
        <taxon>Actinomycetota</taxon>
        <taxon>Actinomycetes</taxon>
        <taxon>Kitasatosporales</taxon>
        <taxon>Streptomycetaceae</taxon>
        <taxon>Streptomyces</taxon>
    </lineage>
</organism>
<proteinExistence type="predicted"/>
<dbReference type="AlphaFoldDB" id="A0A2T7TA77"/>
<dbReference type="EMBL" id="AZSP01000123">
    <property type="protein sequence ID" value="PVE12074.1"/>
    <property type="molecule type" value="Genomic_DNA"/>
</dbReference>
<dbReference type="Proteomes" id="UP000245992">
    <property type="component" value="Unassembled WGS sequence"/>
</dbReference>
<evidence type="ECO:0000313" key="3">
    <source>
        <dbReference type="Proteomes" id="UP000245992"/>
    </source>
</evidence>
<accession>A0A2T7TA77</accession>
<name>A0A2T7TA77_9ACTN</name>
<feature type="region of interest" description="Disordered" evidence="1">
    <location>
        <begin position="15"/>
        <end position="37"/>
    </location>
</feature>
<reference evidence="2 3" key="1">
    <citation type="submission" date="2013-12" db="EMBL/GenBank/DDBJ databases">
        <title>Annotated genome of Streptomyces scopuliridis.</title>
        <authorList>
            <person name="Olson J.B."/>
        </authorList>
    </citation>
    <scope>NUCLEOTIDE SEQUENCE [LARGE SCALE GENOMIC DNA]</scope>
    <source>
        <strain evidence="2 3">RB72</strain>
    </source>
</reference>
<dbReference type="STRING" id="1440053.GCA_000718095_03957"/>
<evidence type="ECO:0000313" key="2">
    <source>
        <dbReference type="EMBL" id="PVE12074.1"/>
    </source>
</evidence>
<keyword evidence="3" id="KW-1185">Reference proteome</keyword>
<sequence>MVTALLTITAAGTAVGCSGDPDGSDSTREPTGAASSPLISMDAVCDGSLREEAAAALQQISGTDKFQPGPDTSQSMKQLVGVLVADLKESSRKPERMLCSVSPQGSDPSARALWITFQWYKDTPPTGGKRTHSTYNTTRFAIGDAASYDDGASLFFSCPSASGQDSQGLGLIATAGTTGLDAEPRAQKREAQVRILHSASVALAKELGCFKQSGLPETLGELTPLPVK</sequence>
<evidence type="ECO:0000256" key="1">
    <source>
        <dbReference type="SAM" id="MobiDB-lite"/>
    </source>
</evidence>